<feature type="domain" description="Cation/H+ exchanger transmembrane" evidence="8">
    <location>
        <begin position="18"/>
        <end position="407"/>
    </location>
</feature>
<accession>U4QZP4</accession>
<proteinExistence type="predicted"/>
<comment type="caution">
    <text evidence="9">The sequence shown here is derived from an EMBL/GenBank/DDBJ whole genome shotgun (WGS) entry which is preliminary data.</text>
</comment>
<organism evidence="9 10">
    <name type="scientific">Ruminiclostridium papyrosolvens C7</name>
    <dbReference type="NCBI Taxonomy" id="1330534"/>
    <lineage>
        <taxon>Bacteria</taxon>
        <taxon>Bacillati</taxon>
        <taxon>Bacillota</taxon>
        <taxon>Clostridia</taxon>
        <taxon>Eubacteriales</taxon>
        <taxon>Oscillospiraceae</taxon>
        <taxon>Ruminiclostridium</taxon>
    </lineage>
</organism>
<dbReference type="InterPro" id="IPR006153">
    <property type="entry name" value="Cation/H_exchanger_TM"/>
</dbReference>
<feature type="transmembrane region" description="Helical" evidence="7">
    <location>
        <begin position="172"/>
        <end position="195"/>
    </location>
</feature>
<feature type="transmembrane region" description="Helical" evidence="7">
    <location>
        <begin position="34"/>
        <end position="52"/>
    </location>
</feature>
<feature type="transmembrane region" description="Helical" evidence="7">
    <location>
        <begin position="322"/>
        <end position="344"/>
    </location>
</feature>
<sequence>MSNTLYLYILQICVLLAVALLMGQISNKLVNSTVLGELLGGILLGPTVLKMVSPDLFSAIFPSHTVLLPDTANFIQIGMFLFMYVAGLEINFRIIWKRRRLIFLTSSLGIIIPLCLGMVLALFIPMEQGHSAQMERWIFVVFIGTALSISALPIIIKTLMDLNILKTELGTAIVGSATIDDLIGWTIFSCLISFVNSKKAAPIAIGLSILKVVIFIVVMFLIVPRICRTVIAFFNRFFKNKNAFIGISIVLILFTAFIAEIAGIHPFFAVFLLGTVLSKYYRMSGASNRVIMHRFATEFFAPLYFVSIGLKANFISNLNLSLIIAVLLIACIGKIVGASVGAVLGGMNTKAAVCVGVCMNSRGAVEIIIASTALDLNMITEQVFVALVIMAIVTSLISTPVVKRILKLNSMSLQKIKRGETIN</sequence>
<dbReference type="STRING" id="1330534.L323_12530"/>
<dbReference type="InterPro" id="IPR038770">
    <property type="entry name" value="Na+/solute_symporter_sf"/>
</dbReference>
<feature type="transmembrane region" description="Helical" evidence="7">
    <location>
        <begin position="244"/>
        <end position="271"/>
    </location>
</feature>
<evidence type="ECO:0000256" key="7">
    <source>
        <dbReference type="SAM" id="Phobius"/>
    </source>
</evidence>
<keyword evidence="4 7" id="KW-1133">Transmembrane helix</keyword>
<evidence type="ECO:0000313" key="10">
    <source>
        <dbReference type="Proteomes" id="UP000016860"/>
    </source>
</evidence>
<evidence type="ECO:0000256" key="1">
    <source>
        <dbReference type="ARBA" id="ARBA00004141"/>
    </source>
</evidence>
<feature type="transmembrane region" description="Helical" evidence="7">
    <location>
        <begin position="201"/>
        <end position="223"/>
    </location>
</feature>
<evidence type="ECO:0000313" key="9">
    <source>
        <dbReference type="EMBL" id="EPR10472.1"/>
    </source>
</evidence>
<dbReference type="Pfam" id="PF00999">
    <property type="entry name" value="Na_H_Exchanger"/>
    <property type="match status" value="1"/>
</dbReference>
<feature type="transmembrane region" description="Helical" evidence="7">
    <location>
        <begin position="137"/>
        <end position="160"/>
    </location>
</feature>
<dbReference type="AlphaFoldDB" id="U4QZP4"/>
<feature type="transmembrane region" description="Helical" evidence="7">
    <location>
        <begin position="102"/>
        <end position="125"/>
    </location>
</feature>
<dbReference type="GO" id="GO:0016020">
    <property type="term" value="C:membrane"/>
    <property type="evidence" value="ECO:0007669"/>
    <property type="project" value="UniProtKB-SubCell"/>
</dbReference>
<dbReference type="OrthoDB" id="9793589at2"/>
<evidence type="ECO:0000256" key="4">
    <source>
        <dbReference type="ARBA" id="ARBA00022989"/>
    </source>
</evidence>
<feature type="transmembrane region" description="Helical" evidence="7">
    <location>
        <begin position="72"/>
        <end position="90"/>
    </location>
</feature>
<feature type="transmembrane region" description="Helical" evidence="7">
    <location>
        <begin position="6"/>
        <end position="22"/>
    </location>
</feature>
<name>U4QZP4_9FIRM</name>
<dbReference type="Proteomes" id="UP000016860">
    <property type="component" value="Unassembled WGS sequence"/>
</dbReference>
<dbReference type="PANTHER" id="PTHR32468:SF0">
    <property type="entry name" value="K(+)_H(+) ANTIPORTER 1"/>
    <property type="match status" value="1"/>
</dbReference>
<gene>
    <name evidence="9" type="ORF">L323_12530</name>
</gene>
<dbReference type="PATRIC" id="fig|1330534.3.peg.2485"/>
<protein>
    <recommendedName>
        <fullName evidence="8">Cation/H+ exchanger transmembrane domain-containing protein</fullName>
    </recommendedName>
</protein>
<dbReference type="RefSeq" id="WP_020815983.1">
    <property type="nucleotide sequence ID" value="NZ_ATAY01000063.1"/>
</dbReference>
<dbReference type="Gene3D" id="1.20.1530.20">
    <property type="match status" value="1"/>
</dbReference>
<dbReference type="GO" id="GO:1902600">
    <property type="term" value="P:proton transmembrane transport"/>
    <property type="evidence" value="ECO:0007669"/>
    <property type="project" value="InterPro"/>
</dbReference>
<keyword evidence="2" id="KW-0813">Transport</keyword>
<dbReference type="InterPro" id="IPR050794">
    <property type="entry name" value="CPA2_transporter"/>
</dbReference>
<evidence type="ECO:0000256" key="2">
    <source>
        <dbReference type="ARBA" id="ARBA00022448"/>
    </source>
</evidence>
<reference evidence="9 10" key="1">
    <citation type="journal article" date="2013" name="Genome Announc.">
        <title>Draft Genome Sequence of the Cellulolytic Bacterium Clostridium papyrosolvens C7 (ATCC 700395).</title>
        <authorList>
            <person name="Zepeda V."/>
            <person name="Dassa B."/>
            <person name="Borovok I."/>
            <person name="Lamed R."/>
            <person name="Bayer E.A."/>
            <person name="Cate J.H."/>
        </authorList>
    </citation>
    <scope>NUCLEOTIDE SEQUENCE [LARGE SCALE GENOMIC DNA]</scope>
    <source>
        <strain evidence="9 10">C7</strain>
    </source>
</reference>
<keyword evidence="6 7" id="KW-0472">Membrane</keyword>
<dbReference type="GO" id="GO:0015297">
    <property type="term" value="F:antiporter activity"/>
    <property type="evidence" value="ECO:0007669"/>
    <property type="project" value="InterPro"/>
</dbReference>
<feature type="transmembrane region" description="Helical" evidence="7">
    <location>
        <begin position="383"/>
        <end position="402"/>
    </location>
</feature>
<evidence type="ECO:0000256" key="6">
    <source>
        <dbReference type="ARBA" id="ARBA00023136"/>
    </source>
</evidence>
<evidence type="ECO:0000256" key="5">
    <source>
        <dbReference type="ARBA" id="ARBA00023065"/>
    </source>
</evidence>
<comment type="subcellular location">
    <subcellularLocation>
        <location evidence="1">Membrane</location>
        <topology evidence="1">Multi-pass membrane protein</topology>
    </subcellularLocation>
</comment>
<evidence type="ECO:0000259" key="8">
    <source>
        <dbReference type="Pfam" id="PF00999"/>
    </source>
</evidence>
<keyword evidence="5" id="KW-0406">Ion transport</keyword>
<dbReference type="EMBL" id="ATAY01000063">
    <property type="protein sequence ID" value="EPR10472.1"/>
    <property type="molecule type" value="Genomic_DNA"/>
</dbReference>
<dbReference type="PANTHER" id="PTHR32468">
    <property type="entry name" value="CATION/H + ANTIPORTER"/>
    <property type="match status" value="1"/>
</dbReference>
<keyword evidence="3 7" id="KW-0812">Transmembrane</keyword>
<evidence type="ECO:0000256" key="3">
    <source>
        <dbReference type="ARBA" id="ARBA00022692"/>
    </source>
</evidence>